<protein>
    <recommendedName>
        <fullName evidence="3">NB-ARC domain-containing protein</fullName>
    </recommendedName>
</protein>
<evidence type="ECO:0000313" key="2">
    <source>
        <dbReference type="Proteomes" id="UP000324897"/>
    </source>
</evidence>
<dbReference type="SUPFAM" id="SSF52058">
    <property type="entry name" value="L domain-like"/>
    <property type="match status" value="1"/>
</dbReference>
<proteinExistence type="predicted"/>
<dbReference type="Gramene" id="TVU14844">
    <property type="protein sequence ID" value="TVU14844"/>
    <property type="gene ID" value="EJB05_38340"/>
</dbReference>
<evidence type="ECO:0000313" key="1">
    <source>
        <dbReference type="EMBL" id="TVU14844.1"/>
    </source>
</evidence>
<organism evidence="1 2">
    <name type="scientific">Eragrostis curvula</name>
    <name type="common">weeping love grass</name>
    <dbReference type="NCBI Taxonomy" id="38414"/>
    <lineage>
        <taxon>Eukaryota</taxon>
        <taxon>Viridiplantae</taxon>
        <taxon>Streptophyta</taxon>
        <taxon>Embryophyta</taxon>
        <taxon>Tracheophyta</taxon>
        <taxon>Spermatophyta</taxon>
        <taxon>Magnoliopsida</taxon>
        <taxon>Liliopsida</taxon>
        <taxon>Poales</taxon>
        <taxon>Poaceae</taxon>
        <taxon>PACMAD clade</taxon>
        <taxon>Chloridoideae</taxon>
        <taxon>Eragrostideae</taxon>
        <taxon>Eragrostidinae</taxon>
        <taxon>Eragrostis</taxon>
    </lineage>
</organism>
<accession>A0A5J9TU04</accession>
<dbReference type="Proteomes" id="UP000324897">
    <property type="component" value="Unassembled WGS sequence"/>
</dbReference>
<sequence length="232" mass="26260">MTRRTGDGLPLSLRDISIDESPETLQLCFPGDRNSLKSLDVWSSPSLKSLRLDSCTALEELKITGCESLDTLEGLQSLAGLRFLKVSSCPGLRLSLEGYELCSRLDTPFCIRLTSLKRLKIFGVDDEWEEEEKVTTLTDEQERSLQHLTSLQVLGFSDWQDLRDLPVGLRSLSSLRKLKIYKCPCITGLPEQVLPPSLEKLMIKECEYKLNDQCRMLATSKLRVKIDGEYVE</sequence>
<feature type="non-terminal residue" evidence="1">
    <location>
        <position position="1"/>
    </location>
</feature>
<name>A0A5J9TU04_9POAL</name>
<dbReference type="OrthoDB" id="693205at2759"/>
<comment type="caution">
    <text evidence="1">The sequence shown here is derived from an EMBL/GenBank/DDBJ whole genome shotgun (WGS) entry which is preliminary data.</text>
</comment>
<dbReference type="AlphaFoldDB" id="A0A5J9TU04"/>
<keyword evidence="2" id="KW-1185">Reference proteome</keyword>
<reference evidence="1 2" key="1">
    <citation type="journal article" date="2019" name="Sci. Rep.">
        <title>A high-quality genome of Eragrostis curvula grass provides insights into Poaceae evolution and supports new strategies to enhance forage quality.</title>
        <authorList>
            <person name="Carballo J."/>
            <person name="Santos B.A.C.M."/>
            <person name="Zappacosta D."/>
            <person name="Garbus I."/>
            <person name="Selva J.P."/>
            <person name="Gallo C.A."/>
            <person name="Diaz A."/>
            <person name="Albertini E."/>
            <person name="Caccamo M."/>
            <person name="Echenique V."/>
        </authorList>
    </citation>
    <scope>NUCLEOTIDE SEQUENCE [LARGE SCALE GENOMIC DNA]</scope>
    <source>
        <strain evidence="2">cv. Victoria</strain>
        <tissue evidence="1">Leaf</tissue>
    </source>
</reference>
<dbReference type="PANTHER" id="PTHR36766:SF40">
    <property type="entry name" value="DISEASE RESISTANCE PROTEIN RGA3"/>
    <property type="match status" value="1"/>
</dbReference>
<dbReference type="InterPro" id="IPR032675">
    <property type="entry name" value="LRR_dom_sf"/>
</dbReference>
<gene>
    <name evidence="1" type="ORF">EJB05_38340</name>
</gene>
<dbReference type="Gene3D" id="3.80.10.10">
    <property type="entry name" value="Ribonuclease Inhibitor"/>
    <property type="match status" value="1"/>
</dbReference>
<evidence type="ECO:0008006" key="3">
    <source>
        <dbReference type="Google" id="ProtNLM"/>
    </source>
</evidence>
<dbReference type="EMBL" id="RWGY01000031">
    <property type="protein sequence ID" value="TVU14844.1"/>
    <property type="molecule type" value="Genomic_DNA"/>
</dbReference>
<dbReference type="PANTHER" id="PTHR36766">
    <property type="entry name" value="PLANT BROAD-SPECTRUM MILDEW RESISTANCE PROTEIN RPW8"/>
    <property type="match status" value="1"/>
</dbReference>